<organism evidence="2 3">
    <name type="scientific">Dyella thiooxydans</name>
    <dbReference type="NCBI Taxonomy" id="445710"/>
    <lineage>
        <taxon>Bacteria</taxon>
        <taxon>Pseudomonadati</taxon>
        <taxon>Pseudomonadota</taxon>
        <taxon>Gammaproteobacteria</taxon>
        <taxon>Lysobacterales</taxon>
        <taxon>Rhodanobacteraceae</taxon>
        <taxon>Dyella</taxon>
    </lineage>
</organism>
<accession>A0A161JX45</accession>
<sequence>MGAAYGGGNEVFADLEGVSYHINGWRFPGTPPPSNPCTSLPSVSMFFDGKVLAGYSFTQNAKDTNGGTVQCAMTFTPTGAPVWNQWSGIWQTYGRVTPSGNMATGSGVTDGNGGQVQGVPLPDSYQNEPNPPAICDTASCYNVATDQYCASSGGSQYCVSGSTARSSPGGCNGSAVVLCGGSPSPPLPSTSQIPDPATQIVGQSKATQADPNTGATLPVVVNIYKGSQATGDVTNGQTGSDSGPAPASSSPSTGSASGGQDCNSPPICSGDAPTCAVVSQTWLSRCKPDWYDKNGDGTPDWVSNGLDSVGPSVPDTPVGSVVTTDTSGTSAIDESGWAGNTCPQLPSLTLFGKEMTYGDQSLFCSWLATLRPIFLLFCGFIAARILASGGKS</sequence>
<evidence type="ECO:0000256" key="1">
    <source>
        <dbReference type="SAM" id="MobiDB-lite"/>
    </source>
</evidence>
<dbReference type="PATRIC" id="fig|445710.3.peg.958"/>
<gene>
    <name evidence="2" type="ORF">ATSB10_09610</name>
</gene>
<evidence type="ECO:0000313" key="2">
    <source>
        <dbReference type="EMBL" id="AND68415.1"/>
    </source>
</evidence>
<feature type="region of interest" description="Disordered" evidence="1">
    <location>
        <begin position="231"/>
        <end position="261"/>
    </location>
</feature>
<dbReference type="AlphaFoldDB" id="A0A161JX45"/>
<dbReference type="Proteomes" id="UP000077255">
    <property type="component" value="Chromosome"/>
</dbReference>
<dbReference type="EMBL" id="CP014841">
    <property type="protein sequence ID" value="AND68415.1"/>
    <property type="molecule type" value="Genomic_DNA"/>
</dbReference>
<feature type="compositionally biased region" description="Low complexity" evidence="1">
    <location>
        <begin position="239"/>
        <end position="259"/>
    </location>
</feature>
<name>A0A161JX45_9GAMM</name>
<reference evidence="2 3" key="1">
    <citation type="submission" date="2016-02" db="EMBL/GenBank/DDBJ databases">
        <title>Complete genome sequencing and analysis of ATSB10, Dyella thiooxydans isolated from rhizosphere soil of sunflower (Helianthus annuus L.).</title>
        <authorList>
            <person name="Lee Y."/>
            <person name="Hwangbo K."/>
            <person name="Chung H."/>
            <person name="Yoo J."/>
            <person name="Kim K.Y."/>
            <person name="Sa T.M."/>
            <person name="Um Y."/>
            <person name="Madhaiyan M."/>
        </authorList>
    </citation>
    <scope>NUCLEOTIDE SEQUENCE [LARGE SCALE GENOMIC DNA]</scope>
    <source>
        <strain evidence="2 3">ATSB10</strain>
    </source>
</reference>
<evidence type="ECO:0000313" key="3">
    <source>
        <dbReference type="Proteomes" id="UP000077255"/>
    </source>
</evidence>
<dbReference type="STRING" id="445710.ATSB10_09610"/>
<keyword evidence="3" id="KW-1185">Reference proteome</keyword>
<protein>
    <submittedName>
        <fullName evidence="2">Uncharacterized protein</fullName>
    </submittedName>
</protein>
<dbReference type="KEGG" id="dtx:ATSB10_09610"/>
<proteinExistence type="predicted"/>